<evidence type="ECO:0000313" key="1">
    <source>
        <dbReference type="EMBL" id="PJZ69316.1"/>
    </source>
</evidence>
<reference evidence="3 4" key="1">
    <citation type="submission" date="2017-07" db="EMBL/GenBank/DDBJ databases">
        <title>Leptospira spp. isolated from tropical soils.</title>
        <authorList>
            <person name="Thibeaux R."/>
            <person name="Iraola G."/>
            <person name="Ferres I."/>
            <person name="Bierque E."/>
            <person name="Girault D."/>
            <person name="Soupe-Gilbert M.-E."/>
            <person name="Picardeau M."/>
            <person name="Goarant C."/>
        </authorList>
    </citation>
    <scope>NUCLEOTIDE SEQUENCE [LARGE SCALE GENOMIC DNA]</scope>
    <source>
        <strain evidence="2 4">FH1-B-B1</strain>
        <strain evidence="1 3">FH1-B-C1</strain>
    </source>
</reference>
<evidence type="ECO:0000313" key="3">
    <source>
        <dbReference type="Proteomes" id="UP000231962"/>
    </source>
</evidence>
<gene>
    <name evidence="1" type="ORF">CH360_11165</name>
    <name evidence="2" type="ORF">CH373_13600</name>
</gene>
<dbReference type="OrthoDB" id="331580at2"/>
<sequence>MQEFSPKSDLALRFRNYVVLLDRILRDVEEELRERRSIRNEWSEWHHNWKKVWLYPTPKIDGDLESVRERLSVKRRIL</sequence>
<comment type="caution">
    <text evidence="2">The sequence shown here is derived from an EMBL/GenBank/DDBJ whole genome shotgun (WGS) entry which is preliminary data.</text>
</comment>
<name>A0A2M9ZKD4_9LEPT</name>
<dbReference type="Proteomes" id="UP000231990">
    <property type="component" value="Unassembled WGS sequence"/>
</dbReference>
<dbReference type="Proteomes" id="UP000231962">
    <property type="component" value="Unassembled WGS sequence"/>
</dbReference>
<evidence type="ECO:0000313" key="2">
    <source>
        <dbReference type="EMBL" id="PJZ72451.1"/>
    </source>
</evidence>
<proteinExistence type="predicted"/>
<dbReference type="EMBL" id="NPDY01000010">
    <property type="protein sequence ID" value="PJZ69316.1"/>
    <property type="molecule type" value="Genomic_DNA"/>
</dbReference>
<organism evidence="2 4">
    <name type="scientific">Leptospira perolatii</name>
    <dbReference type="NCBI Taxonomy" id="2023191"/>
    <lineage>
        <taxon>Bacteria</taxon>
        <taxon>Pseudomonadati</taxon>
        <taxon>Spirochaetota</taxon>
        <taxon>Spirochaetia</taxon>
        <taxon>Leptospirales</taxon>
        <taxon>Leptospiraceae</taxon>
        <taxon>Leptospira</taxon>
    </lineage>
</organism>
<keyword evidence="3" id="KW-1185">Reference proteome</keyword>
<evidence type="ECO:0000313" key="4">
    <source>
        <dbReference type="Proteomes" id="UP000231990"/>
    </source>
</evidence>
<protein>
    <submittedName>
        <fullName evidence="2">Uncharacterized protein</fullName>
    </submittedName>
</protein>
<dbReference type="AlphaFoldDB" id="A0A2M9ZKD4"/>
<dbReference type="EMBL" id="NPDZ01000009">
    <property type="protein sequence ID" value="PJZ72451.1"/>
    <property type="molecule type" value="Genomic_DNA"/>
</dbReference>
<dbReference type="RefSeq" id="WP_100714130.1">
    <property type="nucleotide sequence ID" value="NZ_NPDY01000010.1"/>
</dbReference>
<accession>A0A2M9ZKD4</accession>